<keyword evidence="4" id="KW-1185">Reference proteome</keyword>
<keyword evidence="2" id="KW-0732">Signal</keyword>
<proteinExistence type="predicted"/>
<evidence type="ECO:0000256" key="2">
    <source>
        <dbReference type="SAM" id="SignalP"/>
    </source>
</evidence>
<organism evidence="3 4">
    <name type="scientific">Ataeniobius toweri</name>
    <dbReference type="NCBI Taxonomy" id="208326"/>
    <lineage>
        <taxon>Eukaryota</taxon>
        <taxon>Metazoa</taxon>
        <taxon>Chordata</taxon>
        <taxon>Craniata</taxon>
        <taxon>Vertebrata</taxon>
        <taxon>Euteleostomi</taxon>
        <taxon>Actinopterygii</taxon>
        <taxon>Neopterygii</taxon>
        <taxon>Teleostei</taxon>
        <taxon>Neoteleostei</taxon>
        <taxon>Acanthomorphata</taxon>
        <taxon>Ovalentaria</taxon>
        <taxon>Atherinomorphae</taxon>
        <taxon>Cyprinodontiformes</taxon>
        <taxon>Goodeidae</taxon>
        <taxon>Ataeniobius</taxon>
    </lineage>
</organism>
<evidence type="ECO:0000256" key="1">
    <source>
        <dbReference type="SAM" id="MobiDB-lite"/>
    </source>
</evidence>
<dbReference type="Gene3D" id="2.60.120.200">
    <property type="match status" value="1"/>
</dbReference>
<protein>
    <submittedName>
        <fullName evidence="3">Uncharacterized protein</fullName>
    </submittedName>
</protein>
<gene>
    <name evidence="3" type="ORF">ATANTOWER_013171</name>
</gene>
<feature type="region of interest" description="Disordered" evidence="1">
    <location>
        <begin position="37"/>
        <end position="63"/>
    </location>
</feature>
<feature type="compositionally biased region" description="Polar residues" evidence="1">
    <location>
        <begin position="101"/>
        <end position="122"/>
    </location>
</feature>
<comment type="caution">
    <text evidence="3">The sequence shown here is derived from an EMBL/GenBank/DDBJ whole genome shotgun (WGS) entry which is preliminary data.</text>
</comment>
<dbReference type="EMBL" id="JAHUTI010042118">
    <property type="protein sequence ID" value="MED6246122.1"/>
    <property type="molecule type" value="Genomic_DNA"/>
</dbReference>
<accession>A0ABU7B6F2</accession>
<evidence type="ECO:0000313" key="3">
    <source>
        <dbReference type="EMBL" id="MED6246122.1"/>
    </source>
</evidence>
<sequence>MGAIHICLILLFLVSSSVRAQWWRFIWPDPKTTTVPPTLTSPTVTSQEPSTTQGIPSKSGLGKEDKVTAIDAEGTQIGWSMLSSSPHKSEKLVSQRTVNTFTLSPGGNSGESTKGRSTNTPLKQWKNEKSSGSHLDLMDLIGIPLPPSVSFTPGFEGFPAYSFGTEANVGRLTRTFLPEPFYRDFSIIVTVLI</sequence>
<name>A0ABU7B6F2_9TELE</name>
<feature type="region of interest" description="Disordered" evidence="1">
    <location>
        <begin position="101"/>
        <end position="128"/>
    </location>
</feature>
<feature type="compositionally biased region" description="Low complexity" evidence="1">
    <location>
        <begin position="37"/>
        <end position="46"/>
    </location>
</feature>
<feature type="compositionally biased region" description="Polar residues" evidence="1">
    <location>
        <begin position="47"/>
        <end position="56"/>
    </location>
</feature>
<dbReference type="Proteomes" id="UP001345963">
    <property type="component" value="Unassembled WGS sequence"/>
</dbReference>
<feature type="chain" id="PRO_5046945298" evidence="2">
    <location>
        <begin position="21"/>
        <end position="193"/>
    </location>
</feature>
<reference evidence="3 4" key="1">
    <citation type="submission" date="2021-07" db="EMBL/GenBank/DDBJ databases">
        <authorList>
            <person name="Palmer J.M."/>
        </authorList>
    </citation>
    <scope>NUCLEOTIDE SEQUENCE [LARGE SCALE GENOMIC DNA]</scope>
    <source>
        <strain evidence="3 4">AT_MEX2019</strain>
        <tissue evidence="3">Muscle</tissue>
    </source>
</reference>
<feature type="signal peptide" evidence="2">
    <location>
        <begin position="1"/>
        <end position="20"/>
    </location>
</feature>
<evidence type="ECO:0000313" key="4">
    <source>
        <dbReference type="Proteomes" id="UP001345963"/>
    </source>
</evidence>